<evidence type="ECO:0000256" key="6">
    <source>
        <dbReference type="ARBA" id="ARBA00023224"/>
    </source>
</evidence>
<gene>
    <name evidence="12" type="ORF">I532_10922</name>
</gene>
<dbReference type="InterPro" id="IPR004089">
    <property type="entry name" value="MCPsignal_dom"/>
</dbReference>
<evidence type="ECO:0000259" key="10">
    <source>
        <dbReference type="PROSITE" id="PS50111"/>
    </source>
</evidence>
<sequence>MPFLNKLSLGAKMNLLFVAALLLVSAVVLITAQTQLESGIKTAALNKAKSDLALGYGYLDQKIPGAWSVQNGVLYKGETRINDNFELVDELGKLTGGDTVTIFLGDTRVTTNVMKDGQRAVGTKASDVVIQTVLTNGEIYLGEANVVGHRYQSAYQPITDSSGKVIGIWYVGASQELIDSTQKKFMAIFAGALIVVLLIVQAALFLFTRRLKKRFGTITEVLENAGNGDFTRKLSDPSGDEIGRIAVSYNHMSAKLKELLDTVALTSREVAASSENLSSSAAQISEASRQIAEHVSEVAIGSEEQVQKVNNGLLAITDISSNARLIAAQSEEISAAAIHTGAKSEEGDIAIQQAVKQMGNIFHTMNQLSLVVQELGQRSQEIGQITDVITELAGQTNLLSLNAAIEAARAGEHGRGFAVVADEVRKLAEQSARSAEQIEQLIVSIQAEAEQAVQTMASGSAEVAEGIETVNNAGASFAEIRQSILSLTEMIREVSGRAQNMSSTTESVLDAVSGIAEIASLSAKKTQAVSAASEEQTAAMQEVTASALTLAELSEQLKVLVNRFRT</sequence>
<reference evidence="12 13" key="1">
    <citation type="submission" date="2013-03" db="EMBL/GenBank/DDBJ databases">
        <title>Assembly of a new bacterial strain Brevibacillus borstelensis AK1.</title>
        <authorList>
            <person name="Rajan I."/>
            <person name="PoliReddy D."/>
            <person name="Sugumar T."/>
            <person name="Rathinam K."/>
            <person name="Alqarawi S."/>
            <person name="Khalil A.B."/>
            <person name="Sivakumar N."/>
        </authorList>
    </citation>
    <scope>NUCLEOTIDE SEQUENCE [LARGE SCALE GENOMIC DNA]</scope>
    <source>
        <strain evidence="12 13">AK1</strain>
    </source>
</reference>
<evidence type="ECO:0000256" key="4">
    <source>
        <dbReference type="ARBA" id="ARBA00022989"/>
    </source>
</evidence>
<accession>M8E1Y6</accession>
<dbReference type="Pfam" id="PF17202">
    <property type="entry name" value="sCache_3_3"/>
    <property type="match status" value="1"/>
</dbReference>
<evidence type="ECO:0000256" key="2">
    <source>
        <dbReference type="ARBA" id="ARBA00022475"/>
    </source>
</evidence>
<dbReference type="AlphaFoldDB" id="M8E1Y6"/>
<evidence type="ECO:0000256" key="5">
    <source>
        <dbReference type="ARBA" id="ARBA00023136"/>
    </source>
</evidence>
<dbReference type="GO" id="GO:0007165">
    <property type="term" value="P:signal transduction"/>
    <property type="evidence" value="ECO:0007669"/>
    <property type="project" value="UniProtKB-KW"/>
</dbReference>
<evidence type="ECO:0000313" key="13">
    <source>
        <dbReference type="Proteomes" id="UP000012081"/>
    </source>
</evidence>
<dbReference type="PROSITE" id="PS50111">
    <property type="entry name" value="CHEMOTAXIS_TRANSDUC_2"/>
    <property type="match status" value="1"/>
</dbReference>
<dbReference type="Pfam" id="PF00672">
    <property type="entry name" value="HAMP"/>
    <property type="match status" value="1"/>
</dbReference>
<dbReference type="SMART" id="SM00283">
    <property type="entry name" value="MA"/>
    <property type="match status" value="1"/>
</dbReference>
<feature type="transmembrane region" description="Helical" evidence="9">
    <location>
        <begin position="185"/>
        <end position="207"/>
    </location>
</feature>
<feature type="domain" description="Methyl-accepting transducer" evidence="10">
    <location>
        <begin position="280"/>
        <end position="516"/>
    </location>
</feature>
<evidence type="ECO:0000256" key="1">
    <source>
        <dbReference type="ARBA" id="ARBA00004651"/>
    </source>
</evidence>
<protein>
    <submittedName>
        <fullName evidence="12">Methyl-accepting chemotaxis sensory transducer</fullName>
    </submittedName>
</protein>
<dbReference type="PROSITE" id="PS50885">
    <property type="entry name" value="HAMP"/>
    <property type="match status" value="1"/>
</dbReference>
<proteinExistence type="inferred from homology"/>
<dbReference type="SUPFAM" id="SSF103190">
    <property type="entry name" value="Sensory domain-like"/>
    <property type="match status" value="1"/>
</dbReference>
<feature type="domain" description="HAMP" evidence="11">
    <location>
        <begin position="209"/>
        <end position="261"/>
    </location>
</feature>
<evidence type="ECO:0000259" key="11">
    <source>
        <dbReference type="PROSITE" id="PS50885"/>
    </source>
</evidence>
<dbReference type="CDD" id="cd11386">
    <property type="entry name" value="MCP_signal"/>
    <property type="match status" value="1"/>
</dbReference>
<dbReference type="PANTHER" id="PTHR32089:SF112">
    <property type="entry name" value="LYSOZYME-LIKE PROTEIN-RELATED"/>
    <property type="match status" value="1"/>
</dbReference>
<keyword evidence="3 9" id="KW-0812">Transmembrane</keyword>
<dbReference type="Proteomes" id="UP000012081">
    <property type="component" value="Unassembled WGS sequence"/>
</dbReference>
<dbReference type="Gene3D" id="1.10.287.950">
    <property type="entry name" value="Methyl-accepting chemotaxis protein"/>
    <property type="match status" value="1"/>
</dbReference>
<comment type="subcellular location">
    <subcellularLocation>
        <location evidence="1">Cell membrane</location>
        <topology evidence="1">Multi-pass membrane protein</topology>
    </subcellularLocation>
</comment>
<organism evidence="12 13">
    <name type="scientific">Brevibacillus borstelensis AK1</name>
    <dbReference type="NCBI Taxonomy" id="1300222"/>
    <lineage>
        <taxon>Bacteria</taxon>
        <taxon>Bacillati</taxon>
        <taxon>Bacillota</taxon>
        <taxon>Bacilli</taxon>
        <taxon>Bacillales</taxon>
        <taxon>Paenibacillaceae</taxon>
        <taxon>Brevibacillus</taxon>
    </lineage>
</organism>
<dbReference type="InterPro" id="IPR033463">
    <property type="entry name" value="sCache_3"/>
</dbReference>
<comment type="similarity">
    <text evidence="7">Belongs to the methyl-accepting chemotaxis (MCP) protein family.</text>
</comment>
<evidence type="ECO:0000256" key="7">
    <source>
        <dbReference type="ARBA" id="ARBA00029447"/>
    </source>
</evidence>
<evidence type="ECO:0000256" key="8">
    <source>
        <dbReference type="PROSITE-ProRule" id="PRU00284"/>
    </source>
</evidence>
<comment type="caution">
    <text evidence="12">The sequence shown here is derived from an EMBL/GenBank/DDBJ whole genome shotgun (WGS) entry which is preliminary data.</text>
</comment>
<dbReference type="STRING" id="1300222.I532_10922"/>
<name>M8E1Y6_9BACL</name>
<keyword evidence="6 8" id="KW-0807">Transducer</keyword>
<dbReference type="EMBL" id="APBN01000003">
    <property type="protein sequence ID" value="EMT53286.1"/>
    <property type="molecule type" value="Genomic_DNA"/>
</dbReference>
<evidence type="ECO:0000256" key="9">
    <source>
        <dbReference type="SAM" id="Phobius"/>
    </source>
</evidence>
<keyword evidence="2" id="KW-1003">Cell membrane</keyword>
<dbReference type="PATRIC" id="fig|1300222.3.peg.2271"/>
<dbReference type="Gene3D" id="6.10.340.10">
    <property type="match status" value="1"/>
</dbReference>
<dbReference type="SUPFAM" id="SSF58104">
    <property type="entry name" value="Methyl-accepting chemotaxis protein (MCP) signaling domain"/>
    <property type="match status" value="1"/>
</dbReference>
<dbReference type="GO" id="GO:0005886">
    <property type="term" value="C:plasma membrane"/>
    <property type="evidence" value="ECO:0007669"/>
    <property type="project" value="UniProtKB-SubCell"/>
</dbReference>
<dbReference type="RefSeq" id="WP_003388197.1">
    <property type="nucleotide sequence ID" value="NZ_APBN01000003.1"/>
</dbReference>
<keyword evidence="5 9" id="KW-0472">Membrane</keyword>
<keyword evidence="4 9" id="KW-1133">Transmembrane helix</keyword>
<dbReference type="CDD" id="cd06225">
    <property type="entry name" value="HAMP"/>
    <property type="match status" value="1"/>
</dbReference>
<dbReference type="SMART" id="SM00304">
    <property type="entry name" value="HAMP"/>
    <property type="match status" value="1"/>
</dbReference>
<evidence type="ECO:0000256" key="3">
    <source>
        <dbReference type="ARBA" id="ARBA00022692"/>
    </source>
</evidence>
<dbReference type="Pfam" id="PF00015">
    <property type="entry name" value="MCPsignal"/>
    <property type="match status" value="1"/>
</dbReference>
<dbReference type="OrthoDB" id="9814363at2"/>
<dbReference type="InterPro" id="IPR003660">
    <property type="entry name" value="HAMP_dom"/>
</dbReference>
<dbReference type="InterPro" id="IPR029151">
    <property type="entry name" value="Sensor-like_sf"/>
</dbReference>
<keyword evidence="13" id="KW-1185">Reference proteome</keyword>
<dbReference type="PANTHER" id="PTHR32089">
    <property type="entry name" value="METHYL-ACCEPTING CHEMOTAXIS PROTEIN MCPB"/>
    <property type="match status" value="1"/>
</dbReference>
<evidence type="ECO:0000313" key="12">
    <source>
        <dbReference type="EMBL" id="EMT53286.1"/>
    </source>
</evidence>